<evidence type="ECO:0000256" key="4">
    <source>
        <dbReference type="ARBA" id="ARBA00023228"/>
    </source>
</evidence>
<organism evidence="6 7">
    <name type="scientific">Anaeramoeba flamelloides</name>
    <dbReference type="NCBI Taxonomy" id="1746091"/>
    <lineage>
        <taxon>Eukaryota</taxon>
        <taxon>Metamonada</taxon>
        <taxon>Anaeramoebidae</taxon>
        <taxon>Anaeramoeba</taxon>
    </lineage>
</organism>
<comment type="subcellular location">
    <subcellularLocation>
        <location evidence="1">Lysosome membrane</location>
    </subcellularLocation>
</comment>
<dbReference type="PANTHER" id="PTHR21146:SF0">
    <property type="entry name" value="BLOC-1-RELATED COMPLEX SUBUNIT 8"/>
    <property type="match status" value="1"/>
</dbReference>
<accession>A0AAV8A2I0</accession>
<sequence length="286" mass="33775">MSTGNEAKVEPIWVPSEEFLSKIDRLGTKINDYVSYLTNEPSVAFYRVNEHVRNKIPEIVKVKRQTRRVTEETRSVSIDAEYSHVSIKTIKAITHDQTILESLNSLEQMGRHISSLSRNERKQLRSEIREKAFNMKEKLKKQQESKKRKGKERKSKRNRKTIIEKKEEKAPKQEKEKKSRSSNKKELSEKKNKQTLSEKKKIDSENKKDNQNEENSEEKKTQDEEQLKNGENDEKKEEEQSEEEDDEDDDEDEDDEEDEDEDEDEDSEDSEEDNKPLKLGLKPKKF</sequence>
<feature type="region of interest" description="Disordered" evidence="5">
    <location>
        <begin position="131"/>
        <end position="286"/>
    </location>
</feature>
<dbReference type="EMBL" id="JANTQA010000021">
    <property type="protein sequence ID" value="KAJ3446320.1"/>
    <property type="molecule type" value="Genomic_DNA"/>
</dbReference>
<evidence type="ECO:0000313" key="6">
    <source>
        <dbReference type="EMBL" id="KAJ3446320.1"/>
    </source>
</evidence>
<feature type="compositionally biased region" description="Basic and acidic residues" evidence="5">
    <location>
        <begin position="161"/>
        <end position="238"/>
    </location>
</feature>
<gene>
    <name evidence="6" type="ORF">M0812_08858</name>
</gene>
<feature type="compositionally biased region" description="Acidic residues" evidence="5">
    <location>
        <begin position="239"/>
        <end position="272"/>
    </location>
</feature>
<dbReference type="Proteomes" id="UP001146793">
    <property type="component" value="Unassembled WGS sequence"/>
</dbReference>
<evidence type="ECO:0000256" key="3">
    <source>
        <dbReference type="ARBA" id="ARBA00023136"/>
    </source>
</evidence>
<keyword evidence="3" id="KW-0472">Membrane</keyword>
<comment type="caution">
    <text evidence="6">The sequence shown here is derived from an EMBL/GenBank/DDBJ whole genome shotgun (WGS) entry which is preliminary data.</text>
</comment>
<dbReference type="InterPro" id="IPR019320">
    <property type="entry name" value="BORCS8"/>
</dbReference>
<evidence type="ECO:0000256" key="2">
    <source>
        <dbReference type="ARBA" id="ARBA00010463"/>
    </source>
</evidence>
<evidence type="ECO:0000256" key="5">
    <source>
        <dbReference type="SAM" id="MobiDB-lite"/>
    </source>
</evidence>
<name>A0AAV8A2I0_9EUKA</name>
<protein>
    <submittedName>
        <fullName evidence="6">Bloc-1-related complex subunit</fullName>
    </submittedName>
</protein>
<dbReference type="GO" id="GO:0005765">
    <property type="term" value="C:lysosomal membrane"/>
    <property type="evidence" value="ECO:0007669"/>
    <property type="project" value="UniProtKB-SubCell"/>
</dbReference>
<feature type="compositionally biased region" description="Basic and acidic residues" evidence="5">
    <location>
        <begin position="131"/>
        <end position="145"/>
    </location>
</feature>
<comment type="similarity">
    <text evidence="2">Belongs to the BORCS8 family.</text>
</comment>
<proteinExistence type="inferred from homology"/>
<feature type="compositionally biased region" description="Basic residues" evidence="5">
    <location>
        <begin position="146"/>
        <end position="160"/>
    </location>
</feature>
<keyword evidence="4" id="KW-0458">Lysosome</keyword>
<dbReference type="PANTHER" id="PTHR21146">
    <property type="entry name" value="MEF2B PROTEIN"/>
    <property type="match status" value="1"/>
</dbReference>
<evidence type="ECO:0000256" key="1">
    <source>
        <dbReference type="ARBA" id="ARBA00004656"/>
    </source>
</evidence>
<reference evidence="6" key="1">
    <citation type="submission" date="2022-08" db="EMBL/GenBank/DDBJ databases">
        <title>Novel sulphate-reducing endosymbionts in the free-living metamonad Anaeramoeba.</title>
        <authorList>
            <person name="Jerlstrom-Hultqvist J."/>
            <person name="Cepicka I."/>
            <person name="Gallot-Lavallee L."/>
            <person name="Salas-Leiva D."/>
            <person name="Curtis B.A."/>
            <person name="Zahonova K."/>
            <person name="Pipaliya S."/>
            <person name="Dacks J."/>
            <person name="Roger A.J."/>
        </authorList>
    </citation>
    <scope>NUCLEOTIDE SEQUENCE</scope>
    <source>
        <strain evidence="6">Busselton2</strain>
    </source>
</reference>
<evidence type="ECO:0000313" key="7">
    <source>
        <dbReference type="Proteomes" id="UP001146793"/>
    </source>
</evidence>
<dbReference type="AlphaFoldDB" id="A0AAV8A2I0"/>
<dbReference type="Pfam" id="PF10167">
    <property type="entry name" value="BORCS8"/>
    <property type="match status" value="1"/>
</dbReference>